<dbReference type="RefSeq" id="WP_092231205.1">
    <property type="nucleotide sequence ID" value="NZ_FNLL01000003.1"/>
</dbReference>
<feature type="chain" id="PRO_5011684751" evidence="2">
    <location>
        <begin position="20"/>
        <end position="606"/>
    </location>
</feature>
<dbReference type="Gene3D" id="3.40.190.10">
    <property type="entry name" value="Periplasmic binding protein-like II"/>
    <property type="match status" value="1"/>
</dbReference>
<dbReference type="SUPFAM" id="SSF53850">
    <property type="entry name" value="Periplasmic binding protein-like II"/>
    <property type="match status" value="1"/>
</dbReference>
<evidence type="ECO:0000256" key="2">
    <source>
        <dbReference type="SAM" id="SignalP"/>
    </source>
</evidence>
<dbReference type="InterPro" id="IPR039424">
    <property type="entry name" value="SBP_5"/>
</dbReference>
<dbReference type="AlphaFoldDB" id="A0A1H2ED17"/>
<protein>
    <submittedName>
        <fullName evidence="4">Microcin C transport system substrate-binding protein</fullName>
    </submittedName>
</protein>
<feature type="signal peptide" evidence="2">
    <location>
        <begin position="1"/>
        <end position="19"/>
    </location>
</feature>
<proteinExistence type="predicted"/>
<feature type="domain" description="Solute-binding protein family 5" evidence="3">
    <location>
        <begin position="99"/>
        <end position="497"/>
    </location>
</feature>
<dbReference type="Proteomes" id="UP000199608">
    <property type="component" value="Unassembled WGS sequence"/>
</dbReference>
<dbReference type="Gene3D" id="3.10.105.10">
    <property type="entry name" value="Dipeptide-binding Protein, Domain 3"/>
    <property type="match status" value="1"/>
</dbReference>
<dbReference type="GO" id="GO:0030288">
    <property type="term" value="C:outer membrane-bounded periplasmic space"/>
    <property type="evidence" value="ECO:0007669"/>
    <property type="project" value="TreeGrafter"/>
</dbReference>
<dbReference type="GO" id="GO:0015833">
    <property type="term" value="P:peptide transport"/>
    <property type="evidence" value="ECO:0007669"/>
    <property type="project" value="TreeGrafter"/>
</dbReference>
<dbReference type="PIRSF" id="PIRSF002741">
    <property type="entry name" value="MppA"/>
    <property type="match status" value="1"/>
</dbReference>
<reference evidence="5" key="1">
    <citation type="submission" date="2016-10" db="EMBL/GenBank/DDBJ databases">
        <authorList>
            <person name="Varghese N."/>
            <person name="Submissions S."/>
        </authorList>
    </citation>
    <scope>NUCLEOTIDE SEQUENCE [LARGE SCALE GENOMIC DNA]</scope>
    <source>
        <strain evidence="5">DSM 3384</strain>
    </source>
</reference>
<dbReference type="InterPro" id="IPR000914">
    <property type="entry name" value="SBP_5_dom"/>
</dbReference>
<name>A0A1H2ED17_9BACT</name>
<organism evidence="4 5">
    <name type="scientific">Desulfobacula phenolica</name>
    <dbReference type="NCBI Taxonomy" id="90732"/>
    <lineage>
        <taxon>Bacteria</taxon>
        <taxon>Pseudomonadati</taxon>
        <taxon>Thermodesulfobacteriota</taxon>
        <taxon>Desulfobacteria</taxon>
        <taxon>Desulfobacterales</taxon>
        <taxon>Desulfobacteraceae</taxon>
        <taxon>Desulfobacula</taxon>
    </lineage>
</organism>
<evidence type="ECO:0000256" key="1">
    <source>
        <dbReference type="ARBA" id="ARBA00022729"/>
    </source>
</evidence>
<keyword evidence="1 2" id="KW-0732">Signal</keyword>
<accession>A0A1H2ED17</accession>
<gene>
    <name evidence="4" type="ORF">SAMN04487931_10323</name>
</gene>
<dbReference type="GO" id="GO:0042884">
    <property type="term" value="P:microcin transport"/>
    <property type="evidence" value="ECO:0007669"/>
    <property type="project" value="TreeGrafter"/>
</dbReference>
<evidence type="ECO:0000313" key="4">
    <source>
        <dbReference type="EMBL" id="SDT93001.1"/>
    </source>
</evidence>
<dbReference type="EMBL" id="FNLL01000003">
    <property type="protein sequence ID" value="SDT93001.1"/>
    <property type="molecule type" value="Genomic_DNA"/>
</dbReference>
<dbReference type="Pfam" id="PF00496">
    <property type="entry name" value="SBP_bac_5"/>
    <property type="match status" value="1"/>
</dbReference>
<evidence type="ECO:0000259" key="3">
    <source>
        <dbReference type="Pfam" id="PF00496"/>
    </source>
</evidence>
<dbReference type="InterPro" id="IPR030678">
    <property type="entry name" value="Peptide/Ni-bd"/>
</dbReference>
<dbReference type="PANTHER" id="PTHR30290">
    <property type="entry name" value="PERIPLASMIC BINDING COMPONENT OF ABC TRANSPORTER"/>
    <property type="match status" value="1"/>
</dbReference>
<keyword evidence="5" id="KW-1185">Reference proteome</keyword>
<evidence type="ECO:0000313" key="5">
    <source>
        <dbReference type="Proteomes" id="UP000199608"/>
    </source>
</evidence>
<dbReference type="GO" id="GO:1904680">
    <property type="term" value="F:peptide transmembrane transporter activity"/>
    <property type="evidence" value="ECO:0007669"/>
    <property type="project" value="TreeGrafter"/>
</dbReference>
<sequence length="606" mass="70412">MKKTIIMLIILWMTGICPADEASIISTDFSLRDTPKYGQGFTHFDYVNPNAPKGGSVTLSTTGTFDSFNRYAQRGDAAAGSEQLYDTLMTPSDDEIDVLYPLIAEKIEYSKDYTWIIFTINKNARFQDKKPITSADVVFTFNTFMTQGVPQFKSYYKNVSHVEALDTHRVKFTLKKSRLELLHSLAGLAILPKHYWETRDFSAPTTDVPLGSSGFTIDAYKMGQYVVIKRLKDYWAKDLPVNKGRHNFDLIRYDYYKDEIVTLEAFKAGEFDFRMENVAKQWATMYKGDYFDQHHIIKEEIAHDIPQAMQALIFNTQKEVFKDVRVREALTYAMDFEWMNQHLFYNQYTRTRSFFQNTEYQAKGLPSKDEIACLEPVKDKIPPRVYTSEYQPPVTDGSGNIRSQLRTALGILKKAGWQISNRKMTHQKTGQLMEFELLLYSPTMERIAIPFQDNLKKLGITLNIRRVDTTQFINRMRARDFDMITGQYAANPFPSSNLKIVWHSNFFDSTYNTAGVQDPAIDFLTEKIDQNQTDKTALLHYGRALDRVLQYNFFVIPEWHLSKFRVAYWNKFSRPAVRPRYAIGFIDTWWIDKAKQAALPNRNITQ</sequence>
<dbReference type="GO" id="GO:0043190">
    <property type="term" value="C:ATP-binding cassette (ABC) transporter complex"/>
    <property type="evidence" value="ECO:0007669"/>
    <property type="project" value="InterPro"/>
</dbReference>
<dbReference type="CDD" id="cd08497">
    <property type="entry name" value="MbnE-like"/>
    <property type="match status" value="1"/>
</dbReference>
<dbReference type="PANTHER" id="PTHR30290:SF64">
    <property type="entry name" value="ABC TRANSPORTER PERIPLASMIC BINDING PROTEIN"/>
    <property type="match status" value="1"/>
</dbReference>